<comment type="caution">
    <text evidence="2">The sequence shown here is derived from an EMBL/GenBank/DDBJ whole genome shotgun (WGS) entry which is preliminary data.</text>
</comment>
<keyword evidence="3" id="KW-1185">Reference proteome</keyword>
<dbReference type="Proteomes" id="UP001182556">
    <property type="component" value="Unassembled WGS sequence"/>
</dbReference>
<reference evidence="2" key="1">
    <citation type="submission" date="2023-02" db="EMBL/GenBank/DDBJ databases">
        <title>Identification and recombinant expression of a fungal hydrolase from Papiliotrema laurentii that hydrolyzes apple cutin and clears colloidal polyester polyurethane.</title>
        <authorList>
            <consortium name="DOE Joint Genome Institute"/>
            <person name="Roman V.A."/>
            <person name="Bojanowski C."/>
            <person name="Crable B.R."/>
            <person name="Wagner D.N."/>
            <person name="Hung C.S."/>
            <person name="Nadeau L.J."/>
            <person name="Schratz L."/>
            <person name="Haridas S."/>
            <person name="Pangilinan J."/>
            <person name="Lipzen A."/>
            <person name="Na H."/>
            <person name="Yan M."/>
            <person name="Ng V."/>
            <person name="Grigoriev I.V."/>
            <person name="Spatafora J.W."/>
            <person name="Barlow D."/>
            <person name="Biffinger J."/>
            <person name="Kelley-Loughnane N."/>
            <person name="Varaljay V.A."/>
            <person name="Crookes-Goodson W.J."/>
        </authorList>
    </citation>
    <scope>NUCLEOTIDE SEQUENCE</scope>
    <source>
        <strain evidence="2">5307AH</strain>
    </source>
</reference>
<gene>
    <name evidence="2" type="ORF">DB88DRAFT_498609</name>
</gene>
<dbReference type="EMBL" id="JAODAN010000010">
    <property type="protein sequence ID" value="KAK1921623.1"/>
    <property type="molecule type" value="Genomic_DNA"/>
</dbReference>
<evidence type="ECO:0000256" key="1">
    <source>
        <dbReference type="SAM" id="MobiDB-lite"/>
    </source>
</evidence>
<sequence>MRGASPLNTFADLPPMTVQSAIPAPLFSPKAAPPAVDTTAQTPDAVHGGTPQVSESSLTSPLTSPYADETAAMTTLPTSSVVPPVTEELKSHWSDTESASASLSHWGKFRGWMSGAVSTVNEKTRPHGLDLERVGESVAAGTRHVGGGVTSLYNKGMSGARDLGHGVANTTNAAAAATKSRLGAVMDRAGGWFPGFTGKSHSNHISNTGDTGDDLGATSIADPLAPATNDVDVKGLTSTAAMGLAVAGEGKDARNTAKSYWSNISAFLPKRFPRVSVPWGKSTQGVASGDFSRSSTAVPATADLDLSKPTTSKSGLISRLGSGLGSMVPGLGLLRKSPTREVGVETEEGSGWGIGNQLGLAAALAAAGGVFHLYSQYCDEKARNEGRRRRYGFSPKARV</sequence>
<evidence type="ECO:0000313" key="2">
    <source>
        <dbReference type="EMBL" id="KAK1921623.1"/>
    </source>
</evidence>
<accession>A0AAD9CVZ2</accession>
<protein>
    <submittedName>
        <fullName evidence="2">Uncharacterized protein</fullName>
    </submittedName>
</protein>
<organism evidence="2 3">
    <name type="scientific">Papiliotrema laurentii</name>
    <name type="common">Cryptococcus laurentii</name>
    <dbReference type="NCBI Taxonomy" id="5418"/>
    <lineage>
        <taxon>Eukaryota</taxon>
        <taxon>Fungi</taxon>
        <taxon>Dikarya</taxon>
        <taxon>Basidiomycota</taxon>
        <taxon>Agaricomycotina</taxon>
        <taxon>Tremellomycetes</taxon>
        <taxon>Tremellales</taxon>
        <taxon>Rhynchogastremaceae</taxon>
        <taxon>Papiliotrema</taxon>
    </lineage>
</organism>
<feature type="region of interest" description="Disordered" evidence="1">
    <location>
        <begin position="29"/>
        <end position="64"/>
    </location>
</feature>
<dbReference type="AlphaFoldDB" id="A0AAD9CVZ2"/>
<name>A0AAD9CVZ2_PAPLA</name>
<proteinExistence type="predicted"/>
<evidence type="ECO:0000313" key="3">
    <source>
        <dbReference type="Proteomes" id="UP001182556"/>
    </source>
</evidence>